<comment type="caution">
    <text evidence="4">The sequence shown here is derived from an EMBL/GenBank/DDBJ whole genome shotgun (WGS) entry which is preliminary data.</text>
</comment>
<dbReference type="HOGENOM" id="CLU_047373_0_3_6"/>
<dbReference type="Pfam" id="PF01370">
    <property type="entry name" value="Epimerase"/>
    <property type="match status" value="1"/>
</dbReference>
<keyword evidence="5" id="KW-1185">Reference proteome</keyword>
<dbReference type="Gene3D" id="3.40.50.720">
    <property type="entry name" value="NAD(P)-binding Rossmann-like Domain"/>
    <property type="match status" value="1"/>
</dbReference>
<sequence length="300" mass="34196">MSAATILITGASGFIGRHLLPYLLERDYRVIALSRKNRTSDHHNLRWVQKLSQVNNEMIDYVINLAGENIGQQRWSTERKQQLIYSRVETTTQLFQWLNHQKHRPKLVISGSAVGYYGIDEQQQWQKICDENTEPQDIFMSELCQQWEQAALAYQAQYTIKIIRLGVVFAADGGILPQMLQPIKMKLAGKIGHGRQPVTWVHIADVLGAIEFLITHQPQAQIFNVVAPEHSTQQQFAECAARYLKVRPLLTAPSFAFKLLLGEQSQLILNGQFVQPKALLEAGYHFHYPTLDLALQQLLA</sequence>
<organism evidence="4 5">
    <name type="scientific">Acinetobacter brisouii CIP 110357</name>
    <dbReference type="NCBI Taxonomy" id="1341683"/>
    <lineage>
        <taxon>Bacteria</taxon>
        <taxon>Pseudomonadati</taxon>
        <taxon>Pseudomonadota</taxon>
        <taxon>Gammaproteobacteria</taxon>
        <taxon>Moraxellales</taxon>
        <taxon>Moraxellaceae</taxon>
        <taxon>Acinetobacter</taxon>
    </lineage>
</organism>
<evidence type="ECO:0000256" key="1">
    <source>
        <dbReference type="ARBA" id="ARBA00009353"/>
    </source>
</evidence>
<feature type="domain" description="NAD-dependent epimerase/dehydratase" evidence="2">
    <location>
        <begin position="6"/>
        <end position="225"/>
    </location>
</feature>
<dbReference type="PATRIC" id="fig|1341683.3.peg.438"/>
<dbReference type="AlphaFoldDB" id="V2VX50"/>
<evidence type="ECO:0008006" key="6">
    <source>
        <dbReference type="Google" id="ProtNLM"/>
    </source>
</evidence>
<dbReference type="STRING" id="396323.VH98_09025"/>
<evidence type="ECO:0000313" key="5">
    <source>
        <dbReference type="Proteomes" id="UP000018418"/>
    </source>
</evidence>
<name>V2VX50_9GAMM</name>
<dbReference type="PANTHER" id="PTHR11092">
    <property type="entry name" value="SUGAR NUCLEOTIDE EPIMERASE RELATED"/>
    <property type="match status" value="1"/>
</dbReference>
<dbReference type="NCBIfam" id="TIGR01777">
    <property type="entry name" value="yfcH"/>
    <property type="match status" value="1"/>
</dbReference>
<dbReference type="SUPFAM" id="SSF51735">
    <property type="entry name" value="NAD(P)-binding Rossmann-fold domains"/>
    <property type="match status" value="1"/>
</dbReference>
<comment type="similarity">
    <text evidence="1">Belongs to the NAD(P)-dependent epimerase/dehydratase family. SDR39U1 subfamily.</text>
</comment>
<gene>
    <name evidence="4" type="ORF">P255_00445</name>
</gene>
<dbReference type="EMBL" id="AYEU01000003">
    <property type="protein sequence ID" value="ESK52294.1"/>
    <property type="molecule type" value="Genomic_DNA"/>
</dbReference>
<feature type="domain" description="DUF1731" evidence="3">
    <location>
        <begin position="252"/>
        <end position="298"/>
    </location>
</feature>
<dbReference type="InterPro" id="IPR013549">
    <property type="entry name" value="DUF1731"/>
</dbReference>
<dbReference type="RefSeq" id="WP_004903186.1">
    <property type="nucleotide sequence ID" value="NZ_BBTI01000004.1"/>
</dbReference>
<evidence type="ECO:0000259" key="3">
    <source>
        <dbReference type="Pfam" id="PF08338"/>
    </source>
</evidence>
<dbReference type="Pfam" id="PF08338">
    <property type="entry name" value="DUF1731"/>
    <property type="match status" value="1"/>
</dbReference>
<dbReference type="Proteomes" id="UP000018418">
    <property type="component" value="Unassembled WGS sequence"/>
</dbReference>
<reference evidence="4 5" key="1">
    <citation type="submission" date="2013-10" db="EMBL/GenBank/DDBJ databases">
        <title>The Genome Sequence of Acinetobacter brisouii CIP 110357.</title>
        <authorList>
            <consortium name="The Broad Institute Genomics Platform"/>
            <consortium name="The Broad Institute Genome Sequencing Center for Infectious Disease"/>
            <person name="Cerqueira G."/>
            <person name="Feldgarden M."/>
            <person name="Courvalin P."/>
            <person name="Grillot-Courvalin C."/>
            <person name="Clermont D."/>
            <person name="Rocha E."/>
            <person name="Yoon E.-J."/>
            <person name="Nemec A."/>
            <person name="Young S.K."/>
            <person name="Zeng Q."/>
            <person name="Gargeya S."/>
            <person name="Fitzgerald M."/>
            <person name="Abouelleil A."/>
            <person name="Alvarado L."/>
            <person name="Berlin A.M."/>
            <person name="Chapman S.B."/>
            <person name="Gainer-Dewar J."/>
            <person name="Goldberg J."/>
            <person name="Gnerre S."/>
            <person name="Griggs A."/>
            <person name="Gujja S."/>
            <person name="Hansen M."/>
            <person name="Howarth C."/>
            <person name="Imamovic A."/>
            <person name="Ireland A."/>
            <person name="Larimer J."/>
            <person name="McCowan C."/>
            <person name="Murphy C."/>
            <person name="Pearson M."/>
            <person name="Poon T.W."/>
            <person name="Priest M."/>
            <person name="Roberts A."/>
            <person name="Saif S."/>
            <person name="Shea T."/>
            <person name="Sykes S."/>
            <person name="Wortman J."/>
            <person name="Nusbaum C."/>
            <person name="Birren B."/>
        </authorList>
    </citation>
    <scope>NUCLEOTIDE SEQUENCE [LARGE SCALE GENOMIC DNA]</scope>
    <source>
        <strain evidence="4 5">CIP 110357</strain>
    </source>
</reference>
<protein>
    <recommendedName>
        <fullName evidence="6">TIGR01777 family protein</fullName>
    </recommendedName>
</protein>
<dbReference type="InterPro" id="IPR001509">
    <property type="entry name" value="Epimerase_deHydtase"/>
</dbReference>
<dbReference type="PANTHER" id="PTHR11092:SF0">
    <property type="entry name" value="EPIMERASE FAMILY PROTEIN SDR39U1"/>
    <property type="match status" value="1"/>
</dbReference>
<dbReference type="OrthoDB" id="9801773at2"/>
<evidence type="ECO:0000313" key="4">
    <source>
        <dbReference type="EMBL" id="ESK52294.1"/>
    </source>
</evidence>
<accession>V2VX50</accession>
<proteinExistence type="inferred from homology"/>
<dbReference type="InterPro" id="IPR010099">
    <property type="entry name" value="SDR39U1"/>
</dbReference>
<evidence type="ECO:0000259" key="2">
    <source>
        <dbReference type="Pfam" id="PF01370"/>
    </source>
</evidence>
<dbReference type="InterPro" id="IPR036291">
    <property type="entry name" value="NAD(P)-bd_dom_sf"/>
</dbReference>